<dbReference type="EMBL" id="SOZJ01000002">
    <property type="protein sequence ID" value="TGJ70534.1"/>
    <property type="molecule type" value="Genomic_DNA"/>
</dbReference>
<name>A0A8H2E333_ORBOL</name>
<gene>
    <name evidence="1" type="ORF">EYR41_002568</name>
</gene>
<comment type="caution">
    <text evidence="1">The sequence shown here is derived from an EMBL/GenBank/DDBJ whole genome shotgun (WGS) entry which is preliminary data.</text>
</comment>
<reference evidence="1 2" key="1">
    <citation type="submission" date="2019-03" db="EMBL/GenBank/DDBJ databases">
        <title>Nematode-trapping fungi genome.</title>
        <authorList>
            <person name="Vidal-Diez De Ulzurrun G."/>
        </authorList>
    </citation>
    <scope>NUCLEOTIDE SEQUENCE [LARGE SCALE GENOMIC DNA]</scope>
    <source>
        <strain evidence="1 2">TWF154</strain>
    </source>
</reference>
<sequence length="69" mass="8180">MIIFRLIVGGYEIVVFDGWRERLRWHINLSFGWGLRCCVYIWDSNNLGYVYDISTGMDSNDLMRLGPIY</sequence>
<dbReference type="Proteomes" id="UP000297595">
    <property type="component" value="Unassembled WGS sequence"/>
</dbReference>
<dbReference type="AlphaFoldDB" id="A0A8H2E333"/>
<protein>
    <submittedName>
        <fullName evidence="1">Uncharacterized protein</fullName>
    </submittedName>
</protein>
<proteinExistence type="predicted"/>
<accession>A0A8H2E333</accession>
<evidence type="ECO:0000313" key="2">
    <source>
        <dbReference type="Proteomes" id="UP000297595"/>
    </source>
</evidence>
<evidence type="ECO:0000313" key="1">
    <source>
        <dbReference type="EMBL" id="TGJ70534.1"/>
    </source>
</evidence>
<organism evidence="1 2">
    <name type="scientific">Orbilia oligospora</name>
    <name type="common">Nematode-trapping fungus</name>
    <name type="synonym">Arthrobotrys oligospora</name>
    <dbReference type="NCBI Taxonomy" id="2813651"/>
    <lineage>
        <taxon>Eukaryota</taxon>
        <taxon>Fungi</taxon>
        <taxon>Dikarya</taxon>
        <taxon>Ascomycota</taxon>
        <taxon>Pezizomycotina</taxon>
        <taxon>Orbiliomycetes</taxon>
        <taxon>Orbiliales</taxon>
        <taxon>Orbiliaceae</taxon>
        <taxon>Orbilia</taxon>
    </lineage>
</organism>